<dbReference type="InterPro" id="IPR036512">
    <property type="entry name" value="PSII_PsbZ_sf"/>
</dbReference>
<evidence type="ECO:0000256" key="6">
    <source>
        <dbReference type="ARBA" id="ARBA00022531"/>
    </source>
</evidence>
<dbReference type="GO" id="GO:0009539">
    <property type="term" value="C:photosystem II reaction center"/>
    <property type="evidence" value="ECO:0007669"/>
    <property type="project" value="InterPro"/>
</dbReference>
<dbReference type="EMBL" id="MK991811">
    <property type="protein sequence ID" value="QQL92330.1"/>
    <property type="molecule type" value="Genomic_DNA"/>
</dbReference>
<comment type="function">
    <text evidence="15">Controls the interaction of photosystem II (PSII) cores with the light-harvesting antenna, regulates electron flow through the 2 photosystem reaction centers. PSII is a light-driven water plastoquinone oxidoreductase, using light energy to abstract electrons from H(2)O, generating a proton gradient subsequently used for ATP formation.</text>
</comment>
<evidence type="ECO:0000256" key="12">
    <source>
        <dbReference type="ARBA" id="ARBA00023276"/>
    </source>
</evidence>
<organism evidence="17">
    <name type="scientific">Exacum affine</name>
    <name type="common">Persian violet</name>
    <dbReference type="NCBI Taxonomy" id="13525"/>
    <lineage>
        <taxon>Eukaryota</taxon>
        <taxon>Viridiplantae</taxon>
        <taxon>Streptophyta</taxon>
        <taxon>Embryophyta</taxon>
        <taxon>Tracheophyta</taxon>
        <taxon>Spermatophyta</taxon>
        <taxon>Magnoliopsida</taxon>
        <taxon>eudicotyledons</taxon>
        <taxon>Gunneridae</taxon>
        <taxon>Pentapetalae</taxon>
        <taxon>asterids</taxon>
        <taxon>lamiids</taxon>
        <taxon>Gentianales</taxon>
        <taxon>Gentianaceae</taxon>
        <taxon>Exaceae</taxon>
        <taxon>Exacum</taxon>
    </lineage>
</organism>
<evidence type="ECO:0000256" key="3">
    <source>
        <dbReference type="ARBA" id="ARBA00021665"/>
    </source>
</evidence>
<feature type="transmembrane region" description="Helical" evidence="16">
    <location>
        <begin position="74"/>
        <end position="96"/>
    </location>
</feature>
<dbReference type="SUPFAM" id="SSF161055">
    <property type="entry name" value="PsbZ-like"/>
    <property type="match status" value="1"/>
</dbReference>
<evidence type="ECO:0000256" key="1">
    <source>
        <dbReference type="ARBA" id="ARBA00004141"/>
    </source>
</evidence>
<dbReference type="RefSeq" id="YP_010144926.1">
    <property type="nucleotide sequence ID" value="NC_056993.1"/>
</dbReference>
<evidence type="ECO:0000256" key="7">
    <source>
        <dbReference type="ARBA" id="ARBA00022640"/>
    </source>
</evidence>
<keyword evidence="11 14" id="KW-0472">Membrane</keyword>
<dbReference type="GeneID" id="67141541"/>
<keyword evidence="6 14" id="KW-0602">Photosynthesis</keyword>
<dbReference type="Pfam" id="PF01737">
    <property type="entry name" value="Ycf9"/>
    <property type="match status" value="1"/>
</dbReference>
<keyword evidence="9 14" id="KW-1133">Transmembrane helix</keyword>
<dbReference type="GO" id="GO:0015979">
    <property type="term" value="P:photosynthesis"/>
    <property type="evidence" value="ECO:0007669"/>
    <property type="project" value="UniProtKB-UniRule"/>
</dbReference>
<dbReference type="PANTHER" id="PTHR34971">
    <property type="entry name" value="PHOTOSYSTEM II REACTION CENTER PROTEIN Z"/>
    <property type="match status" value="1"/>
</dbReference>
<keyword evidence="12 14" id="KW-0604">Photosystem II</keyword>
<dbReference type="GO" id="GO:0009535">
    <property type="term" value="C:chloroplast thylakoid membrane"/>
    <property type="evidence" value="ECO:0007669"/>
    <property type="project" value="UniProtKB-SubCell"/>
</dbReference>
<proteinExistence type="inferred from homology"/>
<evidence type="ECO:0000313" key="17">
    <source>
        <dbReference type="EMBL" id="QQL92330.1"/>
    </source>
</evidence>
<keyword evidence="7 17" id="KW-0934">Plastid</keyword>
<dbReference type="GO" id="GO:0042549">
    <property type="term" value="P:photosystem II stabilization"/>
    <property type="evidence" value="ECO:0007669"/>
    <property type="project" value="InterPro"/>
</dbReference>
<evidence type="ECO:0000256" key="11">
    <source>
        <dbReference type="ARBA" id="ARBA00023136"/>
    </source>
</evidence>
<evidence type="ECO:0000256" key="13">
    <source>
        <dbReference type="ARBA" id="ARBA00038734"/>
    </source>
</evidence>
<dbReference type="InterPro" id="IPR002644">
    <property type="entry name" value="PSII_PsbZ"/>
</dbReference>
<keyword evidence="5 17" id="KW-0150">Chloroplast</keyword>
<feature type="transmembrane region" description="Helical" evidence="16">
    <location>
        <begin position="12"/>
        <end position="31"/>
    </location>
</feature>
<dbReference type="HAMAP" id="MF_00644">
    <property type="entry name" value="PSII_PsbZ"/>
    <property type="match status" value="1"/>
</dbReference>
<dbReference type="PANTHER" id="PTHR34971:SF2">
    <property type="entry name" value="PHOTOSYSTEM II REACTION CENTER PROTEIN Z"/>
    <property type="match status" value="1"/>
</dbReference>
<evidence type="ECO:0000256" key="4">
    <source>
        <dbReference type="ARBA" id="ARBA00022469"/>
    </source>
</evidence>
<keyword evidence="4 14" id="KW-0674">Reaction center</keyword>
<reference evidence="17" key="1">
    <citation type="journal article" date="2019" name="Mitochondrial DNA Part B Resour">
        <title>Complete chloroplast genome of Exacum affine (Gentianaceae): the first plastome of the tribe Exaceae in the family Gentianaceae.</title>
        <authorList>
            <person name="Wang J."/>
            <person name="Cao Q."/>
            <person name="He C."/>
            <person name="Ma Y."/>
            <person name="Li Y."/>
            <person name="Liu J."/>
            <person name="Zhang F."/>
        </authorList>
    </citation>
    <scope>NUCLEOTIDE SEQUENCE</scope>
</reference>
<comment type="subcellular location">
    <subcellularLocation>
        <location evidence="1">Membrane</location>
        <topology evidence="1">Multi-pass membrane protein</topology>
    </subcellularLocation>
    <subcellularLocation>
        <location evidence="14">Plastid</location>
        <location evidence="14">Chloroplast thylakoid membrane</location>
        <topology evidence="14">Multi-pass membrane protein</topology>
    </subcellularLocation>
</comment>
<evidence type="ECO:0000256" key="14">
    <source>
        <dbReference type="HAMAP-Rule" id="MF_00644"/>
    </source>
</evidence>
<protein>
    <recommendedName>
        <fullName evidence="3 14">Photosystem II reaction center protein Z</fullName>
        <shortName evidence="14">PSII-Z</shortName>
    </recommendedName>
</protein>
<comment type="function">
    <text evidence="14">May control the interaction of photosystem II (PSII) cores with the light-harvesting antenna, regulates electron flow through the 2 photosystem reaction centers. PSII is a light-driven water plastoquinone oxidoreductase, using light energy to abstract electrons from H(2)O, generating a proton gradient subsequently used for ATP formation.</text>
</comment>
<evidence type="ECO:0000256" key="16">
    <source>
        <dbReference type="SAM" id="Phobius"/>
    </source>
</evidence>
<comment type="subunit">
    <text evidence="13 14">PSII is composed of 1 copy each of membrane proteins PsbA, PsbB, PsbC, PsbD, PsbE, PsbF, PsbH, PsbI, PsbJ, PsbK, PsbL, PsbM, PsbT, PsbY, PsbZ, Psb30/Ycf12, at least 3 peripheral proteins of the oxygen-evolving complex and a large number of cofactors. It forms dimeric complexes.</text>
</comment>
<gene>
    <name evidence="14 17" type="primary">psbZ</name>
</gene>
<evidence type="ECO:0000256" key="15">
    <source>
        <dbReference type="RuleBase" id="RU003472"/>
    </source>
</evidence>
<evidence type="ECO:0000256" key="10">
    <source>
        <dbReference type="ARBA" id="ARBA00023078"/>
    </source>
</evidence>
<sequence length="97" mass="10632">MGKLNPSMMYFITIFWLIEGSNGIVHLLVAWRIKSMTLAFQLAVFALITTSSILLISVPVVFASPDGWLSNKNVIFSGTSLWVGLVFLVGILNSLIS</sequence>
<geneLocation type="chloroplast" evidence="17"/>
<keyword evidence="8 14" id="KW-0812">Transmembrane</keyword>
<evidence type="ECO:0000256" key="8">
    <source>
        <dbReference type="ARBA" id="ARBA00022692"/>
    </source>
</evidence>
<dbReference type="AlphaFoldDB" id="A0A7T7FM60"/>
<accession>A0A7T7FM60</accession>
<feature type="transmembrane region" description="Helical" evidence="16">
    <location>
        <begin position="38"/>
        <end position="62"/>
    </location>
</feature>
<dbReference type="Gene3D" id="1.10.287.740">
    <property type="entry name" value="Photosystem II PsbZ, reaction centre"/>
    <property type="match status" value="1"/>
</dbReference>
<evidence type="ECO:0000256" key="2">
    <source>
        <dbReference type="ARBA" id="ARBA00008367"/>
    </source>
</evidence>
<dbReference type="FunFam" id="1.10.287.740:FF:000001">
    <property type="entry name" value="Photosystem II reaction center protein Z"/>
    <property type="match status" value="1"/>
</dbReference>
<comment type="similarity">
    <text evidence="2 14 15">Belongs to the PsbZ family.</text>
</comment>
<evidence type="ECO:0000256" key="9">
    <source>
        <dbReference type="ARBA" id="ARBA00022989"/>
    </source>
</evidence>
<keyword evidence="10 14" id="KW-0793">Thylakoid</keyword>
<evidence type="ECO:0000256" key="5">
    <source>
        <dbReference type="ARBA" id="ARBA00022528"/>
    </source>
</evidence>
<dbReference type="NCBIfam" id="TIGR03043">
    <property type="entry name" value="PS_II_psbZ"/>
    <property type="match status" value="1"/>
</dbReference>
<name>A0A7T7FM60_EXAAF</name>